<evidence type="ECO:0000313" key="3">
    <source>
        <dbReference type="EMBL" id="QQS99668.1"/>
    </source>
</evidence>
<sequence>MDMKRLITIFLSLLLIFSIFTPMPNNAEAAIQSGSKLRVLEIVASGNSQIDNYLSKGNYQYTKTTMTMKKFVALREELDGKYDVIAIMDGSYTSTGVVKKEHNTSNVMNDITNLKANEIINDFINKGQPVIIHKDSINTGNKMKSNFGKYVNSNFKNVFIVSSSVETFWYYPFINYKYDDNGFNQFIKTGAYQQVPSYTLSQEPSTTKQYEPGQTLDFTMNVAVPADVNSRSLKAKLYIDSNFDDKYTTDEIMVEEEITSSSTNLSYQLPKGYSGVRYWKLELVDSANNLKSYEKGMVNFKGKSVDVKVLQVTNSSNASSLKTESNMKQSYLKRTGEYNIEIDVVNMATFNSSVHQTINGKYDMVIFGFADSYNQTAAINQTAADSVNAYINSKQSVMFTHDTIFIENNTGTNNWVKNFRQATGQNDPMTNLGYAAPNPATNTKIMNKGLITSYPFPIDKDGQGREKTNITIAKTHNQYFTLDLEDPDIISWYNIDEDSRDANDSWNHYYTYSKGNITYSGTGHTSTGFPDEEQRLFVNTMYRAFLGSNHAPEITVHTPSENQIIPTNQNIELSYTLQDYDMKDKKVSTKVFINDKLVLSNNDVTNGSTINESLRHEMPNGGRAIIKIQATDASGAVSEKVVNVTIQKITASLEVNRSVSVSNPVKTGEPIMITYTVTPKDITGTAASAIKTNIVNVPNLKLIETFPANLKVSSDGIQTGNEQTGIQLEKTLSNITYKKSGDKFIAEPMTFTVQVTPIKKGQYALTDSFLSYTDLTEKKEKPAFNSINFFADVALAGIKLPESYVLSKGSEKNFSIDLKMLPENSGIKEIVWSEESGGKNLTINPSTGVAKVIKEGQTTVKVKVTDNFGNVKEASTTVTVRIPVEEFTVKDMDIEIGQTLPLPITAIKPEDGKSSLEVWLADEPDNKKTASINKDDFTIKGLKEGTIKLFVAGLNSEGVRTEKTATITVKNVPVTNIIVTPNEVKIDKSEIFDKFTVTVEPSNATYKDVVWTSLSPTIASVLDNKKGIIQGNATGETTLEVTSLDGKVTTTVKVKVGQPMTSISIPTINLAKGETQKINFMKHPGDATNIIKSIKYEQLDTDYSVKLDESTGYVTGQREGQSKIKVTVTDEEGKTFTAEGIVKVSESGGSNSDDDKY</sequence>
<dbReference type="InterPro" id="IPR008964">
    <property type="entry name" value="Invasin/intimin_cell_adhesion"/>
</dbReference>
<feature type="domain" description="BIG2" evidence="2">
    <location>
        <begin position="1059"/>
        <end position="1138"/>
    </location>
</feature>
<dbReference type="KEGG" id="ppsr:I6J18_19075"/>
<name>A0A974NL18_PERPY</name>
<gene>
    <name evidence="3" type="ORF">I6J18_19075</name>
</gene>
<dbReference type="Pfam" id="PF02368">
    <property type="entry name" value="Big_2"/>
    <property type="match status" value="1"/>
</dbReference>
<feature type="signal peptide" evidence="1">
    <location>
        <begin position="1"/>
        <end position="27"/>
    </location>
</feature>
<feature type="domain" description="BIG2" evidence="2">
    <location>
        <begin position="883"/>
        <end position="965"/>
    </location>
</feature>
<proteinExistence type="predicted"/>
<protein>
    <submittedName>
        <fullName evidence="3">DUF5057 domain-containing protein</fullName>
    </submittedName>
</protein>
<dbReference type="Gene3D" id="2.60.40.1080">
    <property type="match status" value="2"/>
</dbReference>
<dbReference type="InterPro" id="IPR032480">
    <property type="entry name" value="DUF5057"/>
</dbReference>
<dbReference type="InterPro" id="IPR003343">
    <property type="entry name" value="Big_2"/>
</dbReference>
<accession>A0A974NL18</accession>
<reference evidence="3 4" key="1">
    <citation type="submission" date="2021-01" db="EMBL/GenBank/DDBJ databases">
        <title>FDA dAtabase for Regulatory Grade micrObial Sequences (FDA-ARGOS): Supporting development and validation of Infectious Disease Dx tests.</title>
        <authorList>
            <person name="Nelson B."/>
            <person name="Plummer A."/>
            <person name="Tallon L."/>
            <person name="Sadzewicz L."/>
            <person name="Zhao X."/>
            <person name="Boylan J."/>
            <person name="Ott S."/>
            <person name="Bowen H."/>
            <person name="Vavikolanu K."/>
            <person name="Mehta A."/>
            <person name="Aluvathingal J."/>
            <person name="Nadendla S."/>
            <person name="Myers T."/>
            <person name="Yan Y."/>
            <person name="Sichtig H."/>
        </authorList>
    </citation>
    <scope>NUCLEOTIDE SEQUENCE [LARGE SCALE GENOMIC DNA]</scope>
    <source>
        <strain evidence="3 4">FDAARGOS_1161</strain>
    </source>
</reference>
<dbReference type="RefSeq" id="WP_051387778.1">
    <property type="nucleotide sequence ID" value="NZ_CP068053.1"/>
</dbReference>
<dbReference type="Pfam" id="PF16480">
    <property type="entry name" value="DUF5057"/>
    <property type="match status" value="1"/>
</dbReference>
<evidence type="ECO:0000313" key="4">
    <source>
        <dbReference type="Proteomes" id="UP000595254"/>
    </source>
</evidence>
<keyword evidence="1" id="KW-0732">Signal</keyword>
<dbReference type="SMART" id="SM00635">
    <property type="entry name" value="BID_2"/>
    <property type="match status" value="4"/>
</dbReference>
<feature type="domain" description="BIG2" evidence="2">
    <location>
        <begin position="973"/>
        <end position="1053"/>
    </location>
</feature>
<feature type="domain" description="BIG2" evidence="2">
    <location>
        <begin position="794"/>
        <end position="873"/>
    </location>
</feature>
<dbReference type="AlphaFoldDB" id="A0A974NL18"/>
<dbReference type="Gene3D" id="2.60.40.10">
    <property type="entry name" value="Immunoglobulins"/>
    <property type="match status" value="1"/>
</dbReference>
<keyword evidence="4" id="KW-1185">Reference proteome</keyword>
<evidence type="ECO:0000256" key="1">
    <source>
        <dbReference type="SAM" id="SignalP"/>
    </source>
</evidence>
<feature type="chain" id="PRO_5039000356" evidence="1">
    <location>
        <begin position="28"/>
        <end position="1157"/>
    </location>
</feature>
<dbReference type="Proteomes" id="UP000595254">
    <property type="component" value="Chromosome"/>
</dbReference>
<dbReference type="InterPro" id="IPR013783">
    <property type="entry name" value="Ig-like_fold"/>
</dbReference>
<evidence type="ECO:0000259" key="2">
    <source>
        <dbReference type="SMART" id="SM00635"/>
    </source>
</evidence>
<dbReference type="EMBL" id="CP068053">
    <property type="protein sequence ID" value="QQS99668.1"/>
    <property type="molecule type" value="Genomic_DNA"/>
</dbReference>
<dbReference type="SUPFAM" id="SSF49373">
    <property type="entry name" value="Invasin/intimin cell-adhesion fragments"/>
    <property type="match status" value="1"/>
</dbReference>
<organism evidence="3 4">
    <name type="scientific">Peribacillus psychrosaccharolyticus</name>
    <name type="common">Bacillus psychrosaccharolyticus</name>
    <dbReference type="NCBI Taxonomy" id="1407"/>
    <lineage>
        <taxon>Bacteria</taxon>
        <taxon>Bacillati</taxon>
        <taxon>Bacillota</taxon>
        <taxon>Bacilli</taxon>
        <taxon>Bacillales</taxon>
        <taxon>Bacillaceae</taxon>
        <taxon>Peribacillus</taxon>
    </lineage>
</organism>